<feature type="transmembrane region" description="Helical" evidence="8">
    <location>
        <begin position="202"/>
        <end position="227"/>
    </location>
</feature>
<keyword evidence="10" id="KW-1185">Reference proteome</keyword>
<gene>
    <name evidence="9" type="ORF">J5U18_08020</name>
</gene>
<dbReference type="PANTHER" id="PTHR32024">
    <property type="entry name" value="TRK SYSTEM POTASSIUM UPTAKE PROTEIN TRKG-RELATED"/>
    <property type="match status" value="1"/>
</dbReference>
<dbReference type="Proteomes" id="UP000679691">
    <property type="component" value="Unassembled WGS sequence"/>
</dbReference>
<feature type="transmembrane region" description="Helical" evidence="8">
    <location>
        <begin position="166"/>
        <end position="190"/>
    </location>
</feature>
<accession>A0A8T4H9E7</accession>
<comment type="subcellular location">
    <subcellularLocation>
        <location evidence="1">Cell membrane</location>
        <topology evidence="1">Multi-pass membrane protein</topology>
    </subcellularLocation>
</comment>
<keyword evidence="3" id="KW-1003">Cell membrane</keyword>
<dbReference type="RefSeq" id="WP_353547001.1">
    <property type="nucleotide sequence ID" value="NZ_JAGKSB010000007.1"/>
</dbReference>
<keyword evidence="7 8" id="KW-0472">Membrane</keyword>
<dbReference type="GO" id="GO:0030001">
    <property type="term" value="P:metal ion transport"/>
    <property type="evidence" value="ECO:0007669"/>
    <property type="project" value="UniProtKB-ARBA"/>
</dbReference>
<feature type="transmembrane region" description="Helical" evidence="8">
    <location>
        <begin position="554"/>
        <end position="575"/>
    </location>
</feature>
<evidence type="ECO:0000256" key="7">
    <source>
        <dbReference type="ARBA" id="ARBA00023136"/>
    </source>
</evidence>
<keyword evidence="5 8" id="KW-1133">Transmembrane helix</keyword>
<keyword evidence="6" id="KW-0406">Ion transport</keyword>
<feature type="transmembrane region" description="Helical" evidence="8">
    <location>
        <begin position="247"/>
        <end position="276"/>
    </location>
</feature>
<dbReference type="EMBL" id="JAGKSB010000007">
    <property type="protein sequence ID" value="MBP3943509.1"/>
    <property type="molecule type" value="Genomic_DNA"/>
</dbReference>
<dbReference type="Pfam" id="PF02386">
    <property type="entry name" value="TrkH"/>
    <property type="match status" value="1"/>
</dbReference>
<evidence type="ECO:0000256" key="3">
    <source>
        <dbReference type="ARBA" id="ARBA00022475"/>
    </source>
</evidence>
<reference evidence="9" key="1">
    <citation type="submission" date="2021-03" db="EMBL/GenBank/DDBJ databases">
        <authorList>
            <person name="Lu T."/>
            <person name="Wang Q."/>
            <person name="Han X."/>
        </authorList>
    </citation>
    <scope>NUCLEOTIDE SEQUENCE</scope>
    <source>
        <strain evidence="9">WQ 2009</strain>
    </source>
</reference>
<name>A0A8T4H9E7_9SPHI</name>
<feature type="transmembrane region" description="Helical" evidence="8">
    <location>
        <begin position="456"/>
        <end position="476"/>
    </location>
</feature>
<feature type="transmembrane region" description="Helical" evidence="8">
    <location>
        <begin position="320"/>
        <end position="344"/>
    </location>
</feature>
<feature type="transmembrane region" description="Helical" evidence="8">
    <location>
        <begin position="78"/>
        <end position="100"/>
    </location>
</feature>
<dbReference type="AlphaFoldDB" id="A0A8T4H9E7"/>
<feature type="transmembrane region" description="Helical" evidence="8">
    <location>
        <begin position="497"/>
        <end position="517"/>
    </location>
</feature>
<sequence>MLNFFHFIFKYKNRTLDQVMLYISLACALVVIFHVGYLTDPAIGELLSGVIAVMFYILFFLTCSRTIFSILNRRSIDVAHYSGLLVSSYFLFIIIARLTGFSSMEFFAGEQWIYVGIYLVFIAELSKSTLFFDSFYFNPTILFVISFLVLILIATVLLMLPRTTLYTPLSFVDALFMATSAVCITGLSVTDISHNFTFFGQAIILILIQVGGLGIMTFTGFFGYFFSGGFSFKNQLMFGEILGENKVASVIKTLLTIIFISLLFEFIGAIFIYFSLDSAHFDNQGKMVFFAIFHSISAFCNAGFTILPDGIHNIQYRYNYNFQLILSALFIFGGLGFNIVLNFYTYAKFHIKALYTRIFFNKQLLHPAWSFSFNSKFILYCNIIVVVMGTGCYYFLEMRHTLVGQHSIVGEWISAFFMANASRSAGFNSVNLGFMSAPSIIFIMLLMWVGSSPGSTGGGVKVTTVAISMLNIIALAKGKEHIEVFKRRIVGESVNKAFAIILLSLFVIGICFVSLNFTDPHLGLKNLLFESVSAYTTCGLSLGITPELSLAGKLIITFTMFVGRVGALTLLVAFIKNTRNKQYIYPSEKIMF</sequence>
<dbReference type="PANTHER" id="PTHR32024:SF1">
    <property type="entry name" value="KTR SYSTEM POTASSIUM UPTAKE PROTEIN B"/>
    <property type="match status" value="1"/>
</dbReference>
<feature type="transmembrane region" description="Helical" evidence="8">
    <location>
        <begin position="20"/>
        <end position="38"/>
    </location>
</feature>
<evidence type="ECO:0000256" key="4">
    <source>
        <dbReference type="ARBA" id="ARBA00022692"/>
    </source>
</evidence>
<feature type="transmembrane region" description="Helical" evidence="8">
    <location>
        <begin position="50"/>
        <end position="71"/>
    </location>
</feature>
<protein>
    <submittedName>
        <fullName evidence="9">ATPase</fullName>
    </submittedName>
</protein>
<dbReference type="InterPro" id="IPR003445">
    <property type="entry name" value="Cat_transpt"/>
</dbReference>
<feature type="transmembrane region" description="Helical" evidence="8">
    <location>
        <begin position="141"/>
        <end position="160"/>
    </location>
</feature>
<proteinExistence type="predicted"/>
<evidence type="ECO:0000256" key="6">
    <source>
        <dbReference type="ARBA" id="ARBA00023065"/>
    </source>
</evidence>
<evidence type="ECO:0000256" key="5">
    <source>
        <dbReference type="ARBA" id="ARBA00022989"/>
    </source>
</evidence>
<keyword evidence="4 8" id="KW-0812">Transmembrane</keyword>
<feature type="transmembrane region" description="Helical" evidence="8">
    <location>
        <begin position="377"/>
        <end position="396"/>
    </location>
</feature>
<keyword evidence="2" id="KW-0813">Transport</keyword>
<comment type="caution">
    <text evidence="9">The sequence shown here is derived from an EMBL/GenBank/DDBJ whole genome shotgun (WGS) entry which is preliminary data.</text>
</comment>
<evidence type="ECO:0000256" key="2">
    <source>
        <dbReference type="ARBA" id="ARBA00022448"/>
    </source>
</evidence>
<evidence type="ECO:0000256" key="8">
    <source>
        <dbReference type="SAM" id="Phobius"/>
    </source>
</evidence>
<feature type="transmembrane region" description="Helical" evidence="8">
    <location>
        <begin position="432"/>
        <end position="450"/>
    </location>
</feature>
<evidence type="ECO:0000313" key="10">
    <source>
        <dbReference type="Proteomes" id="UP000679691"/>
    </source>
</evidence>
<dbReference type="GO" id="GO:0008324">
    <property type="term" value="F:monoatomic cation transmembrane transporter activity"/>
    <property type="evidence" value="ECO:0007669"/>
    <property type="project" value="InterPro"/>
</dbReference>
<dbReference type="GO" id="GO:0005886">
    <property type="term" value="C:plasma membrane"/>
    <property type="evidence" value="ECO:0007669"/>
    <property type="project" value="UniProtKB-SubCell"/>
</dbReference>
<feature type="transmembrane region" description="Helical" evidence="8">
    <location>
        <begin position="288"/>
        <end position="308"/>
    </location>
</feature>
<evidence type="ECO:0000256" key="1">
    <source>
        <dbReference type="ARBA" id="ARBA00004651"/>
    </source>
</evidence>
<evidence type="ECO:0000313" key="9">
    <source>
        <dbReference type="EMBL" id="MBP3943509.1"/>
    </source>
</evidence>
<organism evidence="9 10">
    <name type="scientific">Rhinopithecimicrobium faecis</name>
    <dbReference type="NCBI Taxonomy" id="2820698"/>
    <lineage>
        <taxon>Bacteria</taxon>
        <taxon>Pseudomonadati</taxon>
        <taxon>Bacteroidota</taxon>
        <taxon>Sphingobacteriia</taxon>
        <taxon>Sphingobacteriales</taxon>
        <taxon>Sphingobacteriaceae</taxon>
        <taxon>Rhinopithecimicrobium</taxon>
    </lineage>
</organism>